<organism evidence="3 4">
    <name type="scientific">Klebsormidium nitens</name>
    <name type="common">Green alga</name>
    <name type="synonym">Ulothrix nitens</name>
    <dbReference type="NCBI Taxonomy" id="105231"/>
    <lineage>
        <taxon>Eukaryota</taxon>
        <taxon>Viridiplantae</taxon>
        <taxon>Streptophyta</taxon>
        <taxon>Klebsormidiophyceae</taxon>
        <taxon>Klebsormidiales</taxon>
        <taxon>Klebsormidiaceae</taxon>
        <taxon>Klebsormidium</taxon>
    </lineage>
</organism>
<gene>
    <name evidence="3" type="ORF">KFL_001680040</name>
</gene>
<dbReference type="InterPro" id="IPR002656">
    <property type="entry name" value="Acyl_transf_3_dom"/>
</dbReference>
<dbReference type="Proteomes" id="UP000054558">
    <property type="component" value="Unassembled WGS sequence"/>
</dbReference>
<keyword evidence="1" id="KW-0472">Membrane</keyword>
<evidence type="ECO:0000256" key="1">
    <source>
        <dbReference type="SAM" id="Phobius"/>
    </source>
</evidence>
<dbReference type="Pfam" id="PF01757">
    <property type="entry name" value="Acyl_transf_3"/>
    <property type="match status" value="1"/>
</dbReference>
<protein>
    <submittedName>
        <fullName evidence="3">CCAAT-displacement protein alternatively spliced product</fullName>
    </submittedName>
</protein>
<reference evidence="3 4" key="1">
    <citation type="journal article" date="2014" name="Nat. Commun.">
        <title>Klebsormidium flaccidum genome reveals primary factors for plant terrestrial adaptation.</title>
        <authorList>
            <person name="Hori K."/>
            <person name="Maruyama F."/>
            <person name="Fujisawa T."/>
            <person name="Togashi T."/>
            <person name="Yamamoto N."/>
            <person name="Seo M."/>
            <person name="Sato S."/>
            <person name="Yamada T."/>
            <person name="Mori H."/>
            <person name="Tajima N."/>
            <person name="Moriyama T."/>
            <person name="Ikeuchi M."/>
            <person name="Watanabe M."/>
            <person name="Wada H."/>
            <person name="Kobayashi K."/>
            <person name="Saito M."/>
            <person name="Masuda T."/>
            <person name="Sasaki-Sekimoto Y."/>
            <person name="Mashiguchi K."/>
            <person name="Awai K."/>
            <person name="Shimojima M."/>
            <person name="Masuda S."/>
            <person name="Iwai M."/>
            <person name="Nobusawa T."/>
            <person name="Narise T."/>
            <person name="Kondo S."/>
            <person name="Saito H."/>
            <person name="Sato R."/>
            <person name="Murakawa M."/>
            <person name="Ihara Y."/>
            <person name="Oshima-Yamada Y."/>
            <person name="Ohtaka K."/>
            <person name="Satoh M."/>
            <person name="Sonobe K."/>
            <person name="Ishii M."/>
            <person name="Ohtani R."/>
            <person name="Kanamori-Sato M."/>
            <person name="Honoki R."/>
            <person name="Miyazaki D."/>
            <person name="Mochizuki H."/>
            <person name="Umetsu J."/>
            <person name="Higashi K."/>
            <person name="Shibata D."/>
            <person name="Kamiya Y."/>
            <person name="Sato N."/>
            <person name="Nakamura Y."/>
            <person name="Tabata S."/>
            <person name="Ida S."/>
            <person name="Kurokawa K."/>
            <person name="Ohta H."/>
        </authorList>
    </citation>
    <scope>NUCLEOTIDE SEQUENCE [LARGE SCALE GENOMIC DNA]</scope>
    <source>
        <strain evidence="3 4">NIES-2285</strain>
    </source>
</reference>
<feature type="transmembrane region" description="Helical" evidence="1">
    <location>
        <begin position="310"/>
        <end position="335"/>
    </location>
</feature>
<feature type="transmembrane region" description="Helical" evidence="1">
    <location>
        <begin position="189"/>
        <end position="209"/>
    </location>
</feature>
<accession>A0A1Y1I725</accession>
<keyword evidence="1" id="KW-1133">Transmembrane helix</keyword>
<dbReference type="EMBL" id="DF237117">
    <property type="protein sequence ID" value="GAQ83908.1"/>
    <property type="molecule type" value="Genomic_DNA"/>
</dbReference>
<evidence type="ECO:0000313" key="3">
    <source>
        <dbReference type="EMBL" id="GAQ83908.1"/>
    </source>
</evidence>
<feature type="transmembrane region" description="Helical" evidence="1">
    <location>
        <begin position="15"/>
        <end position="35"/>
    </location>
</feature>
<feature type="domain" description="Acyltransferase 3" evidence="2">
    <location>
        <begin position="12"/>
        <end position="339"/>
    </location>
</feature>
<evidence type="ECO:0000313" key="4">
    <source>
        <dbReference type="Proteomes" id="UP000054558"/>
    </source>
</evidence>
<dbReference type="PANTHER" id="PTHR11161:SF0">
    <property type="entry name" value="O-ACYLTRANSFERASE LIKE PROTEIN"/>
    <property type="match status" value="1"/>
</dbReference>
<feature type="transmembrane region" description="Helical" evidence="1">
    <location>
        <begin position="56"/>
        <end position="79"/>
    </location>
</feature>
<feature type="transmembrane region" description="Helical" evidence="1">
    <location>
        <begin position="243"/>
        <end position="262"/>
    </location>
</feature>
<feature type="transmembrane region" description="Helical" evidence="1">
    <location>
        <begin position="282"/>
        <end position="304"/>
    </location>
</feature>
<keyword evidence="4" id="KW-1185">Reference proteome</keyword>
<name>A0A1Y1I725_KLENI</name>
<sequence>MRHKVTHHFWLLDGVRIAAFIWTVALHTEAMLFLAAPADQVEGHYNRSAKMFWHRLLFWQGHFALDIFMLLSGFLFSASCSPSEKGSLWIGVSSCLVRRLRRLAPLYYLVLTVHLLTPAPRKENAWRAFLFLSNTVSVEQQYLPHTWSVSLDVQATIALYLLHRWAASTPTRRSGAETAPECRRVTARLASAAIIFTLYGVGMSSWLVYGEQRFRLPLKVLGHEAFRNSGVDLSSAYQTFYEIVYLSLPVRLPAYLVGSVLWHMKYGRGISTAVPEPHKLGLSFLATALWYSCLALPFSSSAGLADYSAITSVGVAAVARPAAALATAILLYAWLPNKQKLPEPHQQPLEGSLRSEALERVERLGVCQVESIESVGGGAKELKTRFEAKWSVEALDSSTQMVLITHSE</sequence>
<dbReference type="AlphaFoldDB" id="A0A1Y1I725"/>
<dbReference type="GO" id="GO:0016747">
    <property type="term" value="F:acyltransferase activity, transferring groups other than amino-acyl groups"/>
    <property type="evidence" value="ECO:0007669"/>
    <property type="project" value="InterPro"/>
</dbReference>
<keyword evidence="1" id="KW-0812">Transmembrane</keyword>
<dbReference type="InterPro" id="IPR052728">
    <property type="entry name" value="O2_lipid_transport_reg"/>
</dbReference>
<proteinExistence type="predicted"/>
<evidence type="ECO:0000259" key="2">
    <source>
        <dbReference type="Pfam" id="PF01757"/>
    </source>
</evidence>
<dbReference type="PANTHER" id="PTHR11161">
    <property type="entry name" value="O-ACYLTRANSFERASE"/>
    <property type="match status" value="1"/>
</dbReference>